<dbReference type="InterPro" id="IPR011992">
    <property type="entry name" value="EF-hand-dom_pair"/>
</dbReference>
<evidence type="ECO:0000256" key="3">
    <source>
        <dbReference type="SAM" id="MobiDB-lite"/>
    </source>
</evidence>
<feature type="coiled-coil region" evidence="2">
    <location>
        <begin position="1338"/>
        <end position="1540"/>
    </location>
</feature>
<dbReference type="EMBL" id="MPUH01001426">
    <property type="protein sequence ID" value="OMJ67847.1"/>
    <property type="molecule type" value="Genomic_DNA"/>
</dbReference>
<feature type="coiled-coil region" evidence="2">
    <location>
        <begin position="269"/>
        <end position="296"/>
    </location>
</feature>
<feature type="region of interest" description="Disordered" evidence="3">
    <location>
        <begin position="934"/>
        <end position="1036"/>
    </location>
</feature>
<proteinExistence type="predicted"/>
<feature type="region of interest" description="Disordered" evidence="3">
    <location>
        <begin position="2022"/>
        <end position="2067"/>
    </location>
</feature>
<evidence type="ECO:0000259" key="4">
    <source>
        <dbReference type="PROSITE" id="PS50222"/>
    </source>
</evidence>
<feature type="compositionally biased region" description="Basic and acidic residues" evidence="3">
    <location>
        <begin position="984"/>
        <end position="1036"/>
    </location>
</feature>
<gene>
    <name evidence="5" type="ORF">SteCoe_34882</name>
</gene>
<feature type="region of interest" description="Disordered" evidence="3">
    <location>
        <begin position="883"/>
        <end position="912"/>
    </location>
</feature>
<feature type="domain" description="EF-hand" evidence="4">
    <location>
        <begin position="1824"/>
        <end position="1851"/>
    </location>
</feature>
<dbReference type="InterPro" id="IPR018247">
    <property type="entry name" value="EF_Hand_1_Ca_BS"/>
</dbReference>
<evidence type="ECO:0000256" key="2">
    <source>
        <dbReference type="SAM" id="Coils"/>
    </source>
</evidence>
<reference evidence="5 6" key="1">
    <citation type="submission" date="2016-11" db="EMBL/GenBank/DDBJ databases">
        <title>The macronuclear genome of Stentor coeruleus: a giant cell with tiny introns.</title>
        <authorList>
            <person name="Slabodnick M."/>
            <person name="Ruby J.G."/>
            <person name="Reiff S.B."/>
            <person name="Swart E.C."/>
            <person name="Gosai S."/>
            <person name="Prabakaran S."/>
            <person name="Witkowska E."/>
            <person name="Larue G.E."/>
            <person name="Fisher S."/>
            <person name="Freeman R.M."/>
            <person name="Gunawardena J."/>
            <person name="Chu W."/>
            <person name="Stover N.A."/>
            <person name="Gregory B.D."/>
            <person name="Nowacki M."/>
            <person name="Derisi J."/>
            <person name="Roy S.W."/>
            <person name="Marshall W.F."/>
            <person name="Sood P."/>
        </authorList>
    </citation>
    <scope>NUCLEOTIDE SEQUENCE [LARGE SCALE GENOMIC DNA]</scope>
    <source>
        <strain evidence="5">WM001</strain>
    </source>
</reference>
<evidence type="ECO:0000313" key="5">
    <source>
        <dbReference type="EMBL" id="OMJ67847.1"/>
    </source>
</evidence>
<feature type="compositionally biased region" description="Polar residues" evidence="3">
    <location>
        <begin position="215"/>
        <end position="227"/>
    </location>
</feature>
<comment type="caution">
    <text evidence="5">The sequence shown here is derived from an EMBL/GenBank/DDBJ whole genome shotgun (WGS) entry which is preliminary data.</text>
</comment>
<feature type="region of interest" description="Disordered" evidence="3">
    <location>
        <begin position="180"/>
        <end position="262"/>
    </location>
</feature>
<accession>A0A1R2ATK0</accession>
<feature type="coiled-coil region" evidence="2">
    <location>
        <begin position="409"/>
        <end position="436"/>
    </location>
</feature>
<dbReference type="Gene3D" id="1.10.238.10">
    <property type="entry name" value="EF-hand"/>
    <property type="match status" value="1"/>
</dbReference>
<keyword evidence="1" id="KW-0106">Calcium</keyword>
<dbReference type="SUPFAM" id="SSF47473">
    <property type="entry name" value="EF-hand"/>
    <property type="match status" value="1"/>
</dbReference>
<feature type="compositionally biased region" description="Basic and acidic residues" evidence="3">
    <location>
        <begin position="198"/>
        <end position="214"/>
    </location>
</feature>
<feature type="region of interest" description="Disordered" evidence="3">
    <location>
        <begin position="737"/>
        <end position="774"/>
    </location>
</feature>
<evidence type="ECO:0000256" key="1">
    <source>
        <dbReference type="ARBA" id="ARBA00022837"/>
    </source>
</evidence>
<feature type="compositionally biased region" description="Basic and acidic residues" evidence="3">
    <location>
        <begin position="934"/>
        <end position="976"/>
    </location>
</feature>
<dbReference type="GO" id="GO:0005509">
    <property type="term" value="F:calcium ion binding"/>
    <property type="evidence" value="ECO:0007669"/>
    <property type="project" value="InterPro"/>
</dbReference>
<feature type="compositionally biased region" description="Basic and acidic residues" evidence="3">
    <location>
        <begin position="895"/>
        <end position="912"/>
    </location>
</feature>
<feature type="compositionally biased region" description="Basic residues" evidence="3">
    <location>
        <begin position="742"/>
        <end position="765"/>
    </location>
</feature>
<evidence type="ECO:0000313" key="6">
    <source>
        <dbReference type="Proteomes" id="UP000187209"/>
    </source>
</evidence>
<keyword evidence="2" id="KW-0175">Coiled coil</keyword>
<feature type="coiled-coil region" evidence="2">
    <location>
        <begin position="1162"/>
        <end position="1204"/>
    </location>
</feature>
<sequence>MGSGIKDWWIGDYPQMSIKNYKKMPVYMRFMKIEKPFSRQMKLFREAFWEIDNCDIYEWYDKAKETGEKFGHDRNSNTYFYELWWIEEEEQVRRVRKVWLNGSLEWGVNIRYLPEYEEITSWNIDSEKKCVEIKTKYPTHEEGKRIGTEVTPDGEEDFEERFWESADRFRNEKEWKNPLGQGIDKTFKEGGKSWGESEGQKNDEDWKDNWEKDSTGSFEESQHQNPTKKWGNLRSRKGDNKYTVNWEGEKPNVNGENPDASDLEKKNGLISLEKINSELLALYQNLKENFENKVNRNDFSDATPESKAEFEEIKKDIDGLSDPSELDPNDSISAIRHLEIMRERLDLAIEKRSPREKLFKKAMCQSLATLEELKFHESPALGEEILSKTKQISEISNETLNLIEQSPQTHSSLKNIEELLINLEQLKREMLLKLQESLDIEKALKNKLLKSQEENPLARALNGLFDENASDEDKKKATELINYCRNEGLKDQNSTKKSFETLLEGSQNEATKEKSEDLIKNGTEIFTNKNLQNLDFVGKVLQDFLPIRAEESEKLDSLLNSSGAGGFSKDQATEFLEKIKEDQENTKKALEILAKALGNNEDKQLSSELIDRGIKLTENPEKPNPKTIFENYFPLRAEESALISNLIEKAQDMLHDPQDTYEKVWKALLLSDEISEALIGKKDCEEHKTLNKELEGLPGRPVLDIMHILLIKYQEFNLGLIIGDKNHTKNIINEAEEEAKRRASGKKKMMSKKKGPALRSGKKGAHPKESEGDLGKLIDESLKNTNDLALNVFGPRKGVLKHLDELKQEAKGMIDEIIANTVMPIGLLNDSLDFLSKLEKEKENILKNMSVYDPIALIEHLKEKKEDDIKRLKDLGVLAEGQQQGFGQGSGSSFKEGEKGIDIGEKEGDEGVKIGEKVGDEGIKIGEKVGDEGIKIGEKEGDEGVKIGEKEGDEGIKIGEKETLKLSEESKSVKEGEESDEIDKDNKEGQNIDSSKIDKNNSSEKPQGAEESRGNLKSDHENLPDKKTPDEFGSLRKEIEDLEHKADEAFPKMPIKDTRDATEKLALFLKSYPEVEKDIKSKTDELLSALLNSSNSNIQKLTDEQKFARSYLNAIPEVVGNPEQAEKAKSLVNQSLKLEQNPENLEKLNTYMNLRLEESKLMSGLTDDTEKLKEKAEEIKRKLLENLENSLKALEDSGKNDAELAKKLAETQSSLESLKSSQSPHLREKLNSLGETLRLLDSIKSLEDDKIAKEIQKIEGKTKDLVENTFKGLLNVLSPEDQKTQEEIQALQKFADEITKLPGETSSQNLEKIDKRLDLLGEQQKQNAELLDKITKESFNKNKEISDLKNLIRQLENQNSDLENSNKALQEKNQQDSEKALKELEDLKSQLEKIATDLYDKTNELNNLYQQIQENEDKIFGLENDLAKKQELLEKLESENEKKLKELENLNNQLKLAEEQKQAKDKEISDQLSKISNLENLAKTLADSNGSNEALIKDLEKNADDLDKARAENADLAKRLEKVLKDLADLKNAAKKIHLRELCKIFREKQGKLFRILANYTTISIKIIDSPEEDISDEELEERQLKNEYKLADELLDEENKILIETNPIMISYKQIEVKTEKPMTYTNVFKFLEELMDKKFETDKKDIKDLRLMRSMTEFMMENLQRQFGIQSLALKFLGQFIPGFYQIYSDGHKYGIFFARLLQLFHPEPVPYSLALYIVKVRKDFQVLIDNFERVMHDQGKTKELKKGAETFGKSAYEAAGTGGLALVADAIEFVYTIFAGDRESGTKALELIRPDNITQEDFVLFKICHKMAKLGETPELIFCRLDKDGGGTISIKEFIEGTKIDLDLWITDASIAKLLKQIDMSESGEITEEAFMNKINMKLFATLSKSPNWTVPKSTFLISLIDVYKFNQRKLAAHLNQSFSKFSKQFLDKEEFEELLMSYEPWLSPYDIDKLYNEALLIGNSAPGASFKAINTIMCKYGFSYLKSFRIKELLGELSLRKSIVDVSLAPTESAHIKAKSTNFEEEKKTPTSKKSNQGLAPAVTEMLEKSPRSGIPKRFPTKK</sequence>
<protein>
    <recommendedName>
        <fullName evidence="4">EF-hand domain-containing protein</fullName>
    </recommendedName>
</protein>
<organism evidence="5 6">
    <name type="scientific">Stentor coeruleus</name>
    <dbReference type="NCBI Taxonomy" id="5963"/>
    <lineage>
        <taxon>Eukaryota</taxon>
        <taxon>Sar</taxon>
        <taxon>Alveolata</taxon>
        <taxon>Ciliophora</taxon>
        <taxon>Postciliodesmatophora</taxon>
        <taxon>Heterotrichea</taxon>
        <taxon>Heterotrichida</taxon>
        <taxon>Stentoridae</taxon>
        <taxon>Stentor</taxon>
    </lineage>
</organism>
<dbReference type="InterPro" id="IPR002048">
    <property type="entry name" value="EF_hand_dom"/>
</dbReference>
<dbReference type="Proteomes" id="UP000187209">
    <property type="component" value="Unassembled WGS sequence"/>
</dbReference>
<dbReference type="PROSITE" id="PS00018">
    <property type="entry name" value="EF_HAND_1"/>
    <property type="match status" value="1"/>
</dbReference>
<dbReference type="OrthoDB" id="194918at2759"/>
<keyword evidence="6" id="KW-1185">Reference proteome</keyword>
<name>A0A1R2ATK0_9CILI</name>
<dbReference type="PROSITE" id="PS50222">
    <property type="entry name" value="EF_HAND_2"/>
    <property type="match status" value="1"/>
</dbReference>